<keyword evidence="5" id="KW-1185">Reference proteome</keyword>
<dbReference type="eggNOG" id="KOG1192">
    <property type="taxonomic scope" value="Eukaryota"/>
</dbReference>
<accession>W1NQR0</accession>
<dbReference type="Gene3D" id="3.40.50.2000">
    <property type="entry name" value="Glycogen Phosphorylase B"/>
    <property type="match status" value="1"/>
</dbReference>
<gene>
    <name evidence="4" type="ORF">AMTR_s00479p00009780</name>
</gene>
<dbReference type="SUPFAM" id="SSF53756">
    <property type="entry name" value="UDP-Glycosyltransferase/glycogen phosphorylase"/>
    <property type="match status" value="1"/>
</dbReference>
<keyword evidence="3" id="KW-0328">Glycosyltransferase</keyword>
<reference evidence="5" key="1">
    <citation type="journal article" date="2013" name="Science">
        <title>The Amborella genome and the evolution of flowering plants.</title>
        <authorList>
            <consortium name="Amborella Genome Project"/>
        </authorList>
    </citation>
    <scope>NUCLEOTIDE SEQUENCE [LARGE SCALE GENOMIC DNA]</scope>
</reference>
<dbReference type="Gramene" id="ERM97813">
    <property type="protein sequence ID" value="ERM97813"/>
    <property type="gene ID" value="AMTR_s00479p00009780"/>
</dbReference>
<dbReference type="PANTHER" id="PTHR48045">
    <property type="entry name" value="UDP-GLYCOSYLTRANSFERASE 72B1"/>
    <property type="match status" value="1"/>
</dbReference>
<dbReference type="Proteomes" id="UP000017836">
    <property type="component" value="Unassembled WGS sequence"/>
</dbReference>
<proteinExistence type="inferred from homology"/>
<dbReference type="Pfam" id="PF00201">
    <property type="entry name" value="UDPGT"/>
    <property type="match status" value="1"/>
</dbReference>
<dbReference type="PANTHER" id="PTHR48045:SF37">
    <property type="entry name" value="UDP-GLYCOSYLTRANSFERASE 92A1-LIKE"/>
    <property type="match status" value="1"/>
</dbReference>
<evidence type="ECO:0000313" key="5">
    <source>
        <dbReference type="Proteomes" id="UP000017836"/>
    </source>
</evidence>
<dbReference type="AlphaFoldDB" id="W1NQR0"/>
<evidence type="ECO:0000313" key="4">
    <source>
        <dbReference type="EMBL" id="ERM97813.1"/>
    </source>
</evidence>
<dbReference type="InterPro" id="IPR035595">
    <property type="entry name" value="UDP_glycos_trans_CS"/>
</dbReference>
<dbReference type="CDD" id="cd03784">
    <property type="entry name" value="GT1_Gtf-like"/>
    <property type="match status" value="1"/>
</dbReference>
<dbReference type="InterPro" id="IPR002213">
    <property type="entry name" value="UDP_glucos_trans"/>
</dbReference>
<evidence type="ECO:0000256" key="1">
    <source>
        <dbReference type="ARBA" id="ARBA00009995"/>
    </source>
</evidence>
<dbReference type="PROSITE" id="PS00375">
    <property type="entry name" value="UDPGT"/>
    <property type="match status" value="1"/>
</dbReference>
<evidence type="ECO:0000256" key="2">
    <source>
        <dbReference type="ARBA" id="ARBA00022679"/>
    </source>
</evidence>
<dbReference type="OMA" id="SHKATCA"/>
<organism evidence="4 5">
    <name type="scientific">Amborella trichopoda</name>
    <dbReference type="NCBI Taxonomy" id="13333"/>
    <lineage>
        <taxon>Eukaryota</taxon>
        <taxon>Viridiplantae</taxon>
        <taxon>Streptophyta</taxon>
        <taxon>Embryophyta</taxon>
        <taxon>Tracheophyta</taxon>
        <taxon>Spermatophyta</taxon>
        <taxon>Magnoliopsida</taxon>
        <taxon>Amborellales</taxon>
        <taxon>Amborellaceae</taxon>
        <taxon>Amborella</taxon>
    </lineage>
</organism>
<sequence>MGLESSGARFILVVRLPLEFPITAEFRSEWLPEGFEEGVKDRGLIITGWAPQLMILSHKATCALLSHCGWNSVLESLSQGVPLIGWPMGAEQFLNSTMLGDEKVGVCVEVWREKVARVVAAVVKGEKGSEMRR</sequence>
<dbReference type="HOGENOM" id="CLU_001724_1_2_1"/>
<dbReference type="GO" id="GO:0008194">
    <property type="term" value="F:UDP-glycosyltransferase activity"/>
    <property type="evidence" value="ECO:0000318"/>
    <property type="project" value="GO_Central"/>
</dbReference>
<evidence type="ECO:0000256" key="3">
    <source>
        <dbReference type="RuleBase" id="RU003718"/>
    </source>
</evidence>
<keyword evidence="2 3" id="KW-0808">Transferase</keyword>
<name>W1NQR0_AMBTC</name>
<comment type="similarity">
    <text evidence="1 3">Belongs to the UDP-glycosyltransferase family.</text>
</comment>
<dbReference type="EMBL" id="KI395834">
    <property type="protein sequence ID" value="ERM97813.1"/>
    <property type="molecule type" value="Genomic_DNA"/>
</dbReference>
<protein>
    <submittedName>
        <fullName evidence="4">Uncharacterized protein</fullName>
    </submittedName>
</protein>